<evidence type="ECO:0000313" key="2">
    <source>
        <dbReference type="Ensembl" id="ENSCSEP00000001414.1"/>
    </source>
</evidence>
<dbReference type="Proteomes" id="UP000265120">
    <property type="component" value="Chromosome 9"/>
</dbReference>
<evidence type="ECO:0000313" key="3">
    <source>
        <dbReference type="Proteomes" id="UP000265120"/>
    </source>
</evidence>
<dbReference type="Ensembl" id="ENSCSET00000001443.1">
    <property type="protein sequence ID" value="ENSCSEP00000001414.1"/>
    <property type="gene ID" value="ENSCSEG00000000968.1"/>
</dbReference>
<proteinExistence type="predicted"/>
<dbReference type="AlphaFoldDB" id="A0A3P8UHV5"/>
<accession>A0A3P8UHV5</accession>
<dbReference type="InParanoid" id="A0A3P8UHV5"/>
<reference evidence="2" key="2">
    <citation type="submission" date="2025-08" db="UniProtKB">
        <authorList>
            <consortium name="Ensembl"/>
        </authorList>
    </citation>
    <scope>IDENTIFICATION</scope>
</reference>
<reference evidence="2" key="3">
    <citation type="submission" date="2025-09" db="UniProtKB">
        <authorList>
            <consortium name="Ensembl"/>
        </authorList>
    </citation>
    <scope>IDENTIFICATION</scope>
</reference>
<name>A0A3P8UHV5_CYNSE</name>
<reference evidence="2 3" key="1">
    <citation type="journal article" date="2014" name="Nat. Genet.">
        <title>Whole-genome sequence of a flatfish provides insights into ZW sex chromosome evolution and adaptation to a benthic lifestyle.</title>
        <authorList>
            <person name="Chen S."/>
            <person name="Zhang G."/>
            <person name="Shao C."/>
            <person name="Huang Q."/>
            <person name="Liu G."/>
            <person name="Zhang P."/>
            <person name="Song W."/>
            <person name="An N."/>
            <person name="Chalopin D."/>
            <person name="Volff J.N."/>
            <person name="Hong Y."/>
            <person name="Li Q."/>
            <person name="Sha Z."/>
            <person name="Zhou H."/>
            <person name="Xie M."/>
            <person name="Yu Q."/>
            <person name="Liu Y."/>
            <person name="Xiang H."/>
            <person name="Wang N."/>
            <person name="Wu K."/>
            <person name="Yang C."/>
            <person name="Zhou Q."/>
            <person name="Liao X."/>
            <person name="Yang L."/>
            <person name="Hu Q."/>
            <person name="Zhang J."/>
            <person name="Meng L."/>
            <person name="Jin L."/>
            <person name="Tian Y."/>
            <person name="Lian J."/>
            <person name="Yang J."/>
            <person name="Miao G."/>
            <person name="Liu S."/>
            <person name="Liang Z."/>
            <person name="Yan F."/>
            <person name="Li Y."/>
            <person name="Sun B."/>
            <person name="Zhang H."/>
            <person name="Zhang J."/>
            <person name="Zhu Y."/>
            <person name="Du M."/>
            <person name="Zhao Y."/>
            <person name="Schartl M."/>
            <person name="Tang Q."/>
            <person name="Wang J."/>
        </authorList>
    </citation>
    <scope>NUCLEOTIDE SEQUENCE</scope>
</reference>
<sequence>MGLHRFWQDNKVLIVMGTSLVLIHWGWYNIKSTLKAQPERNDILEPGIVSHVLNSSSSTADPKNK</sequence>
<keyword evidence="3" id="KW-1185">Reference proteome</keyword>
<protein>
    <submittedName>
        <fullName evidence="2">Uncharacterized protein</fullName>
    </submittedName>
</protein>
<keyword evidence="1" id="KW-1133">Transmembrane helix</keyword>
<keyword evidence="1" id="KW-0812">Transmembrane</keyword>
<organism evidence="2 3">
    <name type="scientific">Cynoglossus semilaevis</name>
    <name type="common">Tongue sole</name>
    <dbReference type="NCBI Taxonomy" id="244447"/>
    <lineage>
        <taxon>Eukaryota</taxon>
        <taxon>Metazoa</taxon>
        <taxon>Chordata</taxon>
        <taxon>Craniata</taxon>
        <taxon>Vertebrata</taxon>
        <taxon>Euteleostomi</taxon>
        <taxon>Actinopterygii</taxon>
        <taxon>Neopterygii</taxon>
        <taxon>Teleostei</taxon>
        <taxon>Neoteleostei</taxon>
        <taxon>Acanthomorphata</taxon>
        <taxon>Carangaria</taxon>
        <taxon>Pleuronectiformes</taxon>
        <taxon>Pleuronectoidei</taxon>
        <taxon>Cynoglossidae</taxon>
        <taxon>Cynoglossinae</taxon>
        <taxon>Cynoglossus</taxon>
    </lineage>
</organism>
<evidence type="ECO:0000256" key="1">
    <source>
        <dbReference type="SAM" id="Phobius"/>
    </source>
</evidence>
<keyword evidence="1" id="KW-0472">Membrane</keyword>
<feature type="transmembrane region" description="Helical" evidence="1">
    <location>
        <begin position="12"/>
        <end position="30"/>
    </location>
</feature>